<evidence type="ECO:0000256" key="2">
    <source>
        <dbReference type="SAM" id="MobiDB-lite"/>
    </source>
</evidence>
<gene>
    <name evidence="3" type="ORF">KP509_18G043700</name>
</gene>
<feature type="region of interest" description="Disordered" evidence="2">
    <location>
        <begin position="553"/>
        <end position="588"/>
    </location>
</feature>
<evidence type="ECO:0000313" key="4">
    <source>
        <dbReference type="Proteomes" id="UP000825935"/>
    </source>
</evidence>
<dbReference type="EMBL" id="CM035423">
    <property type="protein sequence ID" value="KAH7365737.1"/>
    <property type="molecule type" value="Genomic_DNA"/>
</dbReference>
<feature type="compositionally biased region" description="Polar residues" evidence="2">
    <location>
        <begin position="567"/>
        <end position="576"/>
    </location>
</feature>
<accession>A0A8T2SRA9</accession>
<proteinExistence type="predicted"/>
<dbReference type="AlphaFoldDB" id="A0A8T2SRA9"/>
<feature type="region of interest" description="Disordered" evidence="2">
    <location>
        <begin position="512"/>
        <end position="531"/>
    </location>
</feature>
<comment type="caution">
    <text evidence="3">The sequence shown here is derived from an EMBL/GenBank/DDBJ whole genome shotgun (WGS) entry which is preliminary data.</text>
</comment>
<dbReference type="OrthoDB" id="1920093at2759"/>
<feature type="coiled-coil region" evidence="1">
    <location>
        <begin position="189"/>
        <end position="414"/>
    </location>
</feature>
<feature type="compositionally biased region" description="Polar residues" evidence="2">
    <location>
        <begin position="663"/>
        <end position="674"/>
    </location>
</feature>
<feature type="compositionally biased region" description="Low complexity" evidence="2">
    <location>
        <begin position="675"/>
        <end position="686"/>
    </location>
</feature>
<keyword evidence="4" id="KW-1185">Reference proteome</keyword>
<keyword evidence="1" id="KW-0175">Coiled coil</keyword>
<reference evidence="3" key="1">
    <citation type="submission" date="2021-08" db="EMBL/GenBank/DDBJ databases">
        <title>WGS assembly of Ceratopteris richardii.</title>
        <authorList>
            <person name="Marchant D.B."/>
            <person name="Chen G."/>
            <person name="Jenkins J."/>
            <person name="Shu S."/>
            <person name="Leebens-Mack J."/>
            <person name="Grimwood J."/>
            <person name="Schmutz J."/>
            <person name="Soltis P."/>
            <person name="Soltis D."/>
            <person name="Chen Z.-H."/>
        </authorList>
    </citation>
    <scope>NUCLEOTIDE SEQUENCE</scope>
    <source>
        <strain evidence="3">Whitten #5841</strain>
        <tissue evidence="3">Leaf</tissue>
    </source>
</reference>
<dbReference type="Proteomes" id="UP000825935">
    <property type="component" value="Chromosome 18"/>
</dbReference>
<name>A0A8T2SRA9_CERRI</name>
<evidence type="ECO:0000256" key="1">
    <source>
        <dbReference type="SAM" id="Coils"/>
    </source>
</evidence>
<sequence length="736" mass="82647">MDRSSPDLEEIFDKKLKAYASLDYKELKNPVDYYQNSIFVKQLEQQRALCSRNRASPTLFFPKGRSPSPTVLSSINVNNPNLVNRQYRRTRSDLLVPSPSSQCELQNGDLGFALSSNNVGVLNSVASNGIANLSGSYSRPSTPCESSISPKRLGSPFLRSKILANRDKESLMDEIIDLKKALLDQSAVLKRQRVISSNLEQENRKLEKELEDLACQGNNTTCASKQGNTPYDSRIRSRVQGLKSRVSQLEATCEIQQEELQLLRRDVRVTRTRELEAERDVFVDEVERLQQHVDKLKVAQNRLLCENKHLWRYKDRTTQLEAANLRLEKSSNELQKSLEKINKEVHESSRRGNENMIRAKRAEKQCQDLEEQSSVLKKLVEKEKSEKLKLQQMIHALQDQIQNLEASISSKSKLQSSTSSDQNQHEPGILAKTWGFLHTGPFHTKARELDTREFEKVILCERPKTRGEQRTKLAAGDPSDGRRSRPRSPVKSTDKRTLETSKQPQARSLMQNAAGENNKNSASKAQLQDTESHLVKRPVYADKSAQASDVEGDLPLKHFPENENQDTEIGSQNNQLPMEEEDSHRRNDSAGKLVEGMINTQENMHNDLKNDTDDLQGPKFGIASSSAIQEGDQANTESKMAPNVFVPRLNLDQVGGHPHHIVENNSEDGSNAVQTSTSNSNMLSSSPVTTCEQSHQKVIAWNDNSDNIGQIQHRIVTQLDQNFAASRGGTAAAVGD</sequence>
<feature type="region of interest" description="Disordered" evidence="2">
    <location>
        <begin position="465"/>
        <end position="507"/>
    </location>
</feature>
<protein>
    <submittedName>
        <fullName evidence="3">Uncharacterized protein</fullName>
    </submittedName>
</protein>
<feature type="region of interest" description="Disordered" evidence="2">
    <location>
        <begin position="662"/>
        <end position="690"/>
    </location>
</feature>
<evidence type="ECO:0000313" key="3">
    <source>
        <dbReference type="EMBL" id="KAH7365737.1"/>
    </source>
</evidence>
<organism evidence="3 4">
    <name type="scientific">Ceratopteris richardii</name>
    <name type="common">Triangle waterfern</name>
    <dbReference type="NCBI Taxonomy" id="49495"/>
    <lineage>
        <taxon>Eukaryota</taxon>
        <taxon>Viridiplantae</taxon>
        <taxon>Streptophyta</taxon>
        <taxon>Embryophyta</taxon>
        <taxon>Tracheophyta</taxon>
        <taxon>Polypodiopsida</taxon>
        <taxon>Polypodiidae</taxon>
        <taxon>Polypodiales</taxon>
        <taxon>Pteridineae</taxon>
        <taxon>Pteridaceae</taxon>
        <taxon>Parkerioideae</taxon>
        <taxon>Ceratopteris</taxon>
    </lineage>
</organism>
<feature type="compositionally biased region" description="Polar residues" evidence="2">
    <location>
        <begin position="512"/>
        <end position="529"/>
    </location>
</feature>